<evidence type="ECO:0000313" key="1">
    <source>
        <dbReference type="EMBL" id="CAG2208425.1"/>
    </source>
</evidence>
<sequence length="267" mass="29642">MRSKLIHSAFTKVPGGPLDLIRRCDAMSCDGHCVCAPQDQKCPLNPSLGSCNDVSTNNNNNLLLVKDSNGYSSTDQAVTASDNILRGIWLVSQVQGMKPLWYEWSIGYTQFDFPSGIYDPVEEKVWQDGGQLKDCIFSTKPGAKLGNTLTYSVFVRIWYSADQYAVFKSNGIVVMGQAPVLASVRGKTNFHQILLNVNGFKDFTKCHTVLYAIIKSGTCRPLQDQDSRISHVGNLKIEVHIAGTKRVYTPNVYHLKMKRDRSNGKTG</sequence>
<evidence type="ECO:0000313" key="2">
    <source>
        <dbReference type="Proteomes" id="UP000683360"/>
    </source>
</evidence>
<reference evidence="1" key="1">
    <citation type="submission" date="2021-03" db="EMBL/GenBank/DDBJ databases">
        <authorList>
            <person name="Bekaert M."/>
        </authorList>
    </citation>
    <scope>NUCLEOTIDE SEQUENCE</scope>
</reference>
<dbReference type="Gene3D" id="3.40.50.12100">
    <property type="entry name" value="Stimulator of interferon genes protein"/>
    <property type="match status" value="1"/>
</dbReference>
<dbReference type="EMBL" id="CAJPWZ010001109">
    <property type="protein sequence ID" value="CAG2208425.1"/>
    <property type="molecule type" value="Genomic_DNA"/>
</dbReference>
<dbReference type="OrthoDB" id="6074043at2759"/>
<keyword evidence="2" id="KW-1185">Reference proteome</keyword>
<dbReference type="Proteomes" id="UP000683360">
    <property type="component" value="Unassembled WGS sequence"/>
</dbReference>
<organism evidence="1 2">
    <name type="scientific">Mytilus edulis</name>
    <name type="common">Blue mussel</name>
    <dbReference type="NCBI Taxonomy" id="6550"/>
    <lineage>
        <taxon>Eukaryota</taxon>
        <taxon>Metazoa</taxon>
        <taxon>Spiralia</taxon>
        <taxon>Lophotrochozoa</taxon>
        <taxon>Mollusca</taxon>
        <taxon>Bivalvia</taxon>
        <taxon>Autobranchia</taxon>
        <taxon>Pteriomorphia</taxon>
        <taxon>Mytilida</taxon>
        <taxon>Mytiloidea</taxon>
        <taxon>Mytilidae</taxon>
        <taxon>Mytilinae</taxon>
        <taxon>Mytilus</taxon>
    </lineage>
</organism>
<dbReference type="InterPro" id="IPR038623">
    <property type="entry name" value="STING_C_sf"/>
</dbReference>
<proteinExistence type="predicted"/>
<accession>A0A8S3RGD3</accession>
<dbReference type="AlphaFoldDB" id="A0A8S3RGD3"/>
<comment type="caution">
    <text evidence="1">The sequence shown here is derived from an EMBL/GenBank/DDBJ whole genome shotgun (WGS) entry which is preliminary data.</text>
</comment>
<name>A0A8S3RGD3_MYTED</name>
<protein>
    <submittedName>
        <fullName evidence="1">Uncharacterized protein</fullName>
    </submittedName>
</protein>
<gene>
    <name evidence="1" type="ORF">MEDL_22621</name>
</gene>